<dbReference type="PANTHER" id="PTHR43445">
    <property type="entry name" value="UDP-N-ACETYLMURAMATE--L-ALANINE LIGASE-RELATED"/>
    <property type="match status" value="1"/>
</dbReference>
<dbReference type="GO" id="GO:0016881">
    <property type="term" value="F:acid-amino acid ligase activity"/>
    <property type="evidence" value="ECO:0007669"/>
    <property type="project" value="InterPro"/>
</dbReference>
<sequence>MVKPNRIGEDRGVKRYSEAVGELTKKYYTIAVAGAHGKSTTTAILAKILIDAGLDPTVIIGTKVKEFDNHAPNNTEGSNFKKGDSKYFIIEADEYAASFLDYKPDIAIITNIDKEHLDFYKNEDRVRNAFKKFMLNVKPGGFLVLNNDNKNVLKLGLELAKLKRFQNKIKWFSLRNKAVENIKNILQIPGAHNISNALAALRAGEILNIPQNDILKSVSGYGGAWRRFEYRGSINGAKIFDDYAHHPTEIKATLLGARGHFPHSRIWCVFQPHQHQRLSLLFNEFALSFDSANEVILLEPYEVSGRENMRFAHRGHTRTEREHTQKFTSFNLAKKIDSRMKNNVYYIPYKSELVGFLKKYTAWGDVIIMMGAGDIWRITKELI</sequence>
<evidence type="ECO:0000259" key="1">
    <source>
        <dbReference type="Pfam" id="PF02875"/>
    </source>
</evidence>
<dbReference type="GO" id="GO:0005524">
    <property type="term" value="F:ATP binding"/>
    <property type="evidence" value="ECO:0007669"/>
    <property type="project" value="InterPro"/>
</dbReference>
<evidence type="ECO:0000313" key="4">
    <source>
        <dbReference type="Proteomes" id="UP000177171"/>
    </source>
</evidence>
<dbReference type="InterPro" id="IPR036615">
    <property type="entry name" value="Mur_ligase_C_dom_sf"/>
</dbReference>
<proteinExistence type="predicted"/>
<dbReference type="InterPro" id="IPR004101">
    <property type="entry name" value="Mur_ligase_C"/>
</dbReference>
<dbReference type="InterPro" id="IPR036565">
    <property type="entry name" value="Mur-like_cat_sf"/>
</dbReference>
<dbReference type="Gene3D" id="3.90.190.20">
    <property type="entry name" value="Mur ligase, C-terminal domain"/>
    <property type="match status" value="1"/>
</dbReference>
<name>A0A1G2LU29_9BACT</name>
<dbReference type="AlphaFoldDB" id="A0A1G2LU29"/>
<accession>A0A1G2LU29</accession>
<dbReference type="Pfam" id="PF02875">
    <property type="entry name" value="Mur_ligase_C"/>
    <property type="match status" value="1"/>
</dbReference>
<evidence type="ECO:0008006" key="5">
    <source>
        <dbReference type="Google" id="ProtNLM"/>
    </source>
</evidence>
<reference evidence="3 4" key="1">
    <citation type="journal article" date="2016" name="Nat. Commun.">
        <title>Thousands of microbial genomes shed light on interconnected biogeochemical processes in an aquifer system.</title>
        <authorList>
            <person name="Anantharaman K."/>
            <person name="Brown C.T."/>
            <person name="Hug L.A."/>
            <person name="Sharon I."/>
            <person name="Castelle C.J."/>
            <person name="Probst A.J."/>
            <person name="Thomas B.C."/>
            <person name="Singh A."/>
            <person name="Wilkins M.J."/>
            <person name="Karaoz U."/>
            <person name="Brodie E.L."/>
            <person name="Williams K.H."/>
            <person name="Hubbard S.S."/>
            <person name="Banfield J.F."/>
        </authorList>
    </citation>
    <scope>NUCLEOTIDE SEQUENCE [LARGE SCALE GENOMIC DNA]</scope>
</reference>
<dbReference type="SUPFAM" id="SSF53244">
    <property type="entry name" value="MurD-like peptide ligases, peptide-binding domain"/>
    <property type="match status" value="1"/>
</dbReference>
<dbReference type="SUPFAM" id="SSF53623">
    <property type="entry name" value="MurD-like peptide ligases, catalytic domain"/>
    <property type="match status" value="1"/>
</dbReference>
<organism evidence="3 4">
    <name type="scientific">Candidatus Sungbacteria bacterium RIFCSPLOWO2_12_FULL_41_11</name>
    <dbReference type="NCBI Taxonomy" id="1802286"/>
    <lineage>
        <taxon>Bacteria</taxon>
        <taxon>Candidatus Sungiibacteriota</taxon>
    </lineage>
</organism>
<protein>
    <recommendedName>
        <fullName evidence="5">UDP-N-acetylmuramate--L-alanine ligase</fullName>
    </recommendedName>
</protein>
<dbReference type="PANTHER" id="PTHR43445:SF3">
    <property type="entry name" value="UDP-N-ACETYLMURAMATE--L-ALANINE LIGASE"/>
    <property type="match status" value="1"/>
</dbReference>
<evidence type="ECO:0000313" key="3">
    <source>
        <dbReference type="EMBL" id="OHA14372.1"/>
    </source>
</evidence>
<dbReference type="Proteomes" id="UP000177171">
    <property type="component" value="Unassembled WGS sequence"/>
</dbReference>
<dbReference type="InterPro" id="IPR050061">
    <property type="entry name" value="MurCDEF_pg_biosynth"/>
</dbReference>
<dbReference type="Gene3D" id="3.40.1190.10">
    <property type="entry name" value="Mur-like, catalytic domain"/>
    <property type="match status" value="1"/>
</dbReference>
<dbReference type="Pfam" id="PF08245">
    <property type="entry name" value="Mur_ligase_M"/>
    <property type="match status" value="1"/>
</dbReference>
<feature type="domain" description="Mur ligase central" evidence="2">
    <location>
        <begin position="32"/>
        <end position="202"/>
    </location>
</feature>
<dbReference type="CDD" id="cd01983">
    <property type="entry name" value="SIMIBI"/>
    <property type="match status" value="1"/>
</dbReference>
<dbReference type="InterPro" id="IPR013221">
    <property type="entry name" value="Mur_ligase_cen"/>
</dbReference>
<dbReference type="EMBL" id="MHQY01000008">
    <property type="protein sequence ID" value="OHA14372.1"/>
    <property type="molecule type" value="Genomic_DNA"/>
</dbReference>
<comment type="caution">
    <text evidence="3">The sequence shown here is derived from an EMBL/GenBank/DDBJ whole genome shotgun (WGS) entry which is preliminary data.</text>
</comment>
<feature type="domain" description="Mur ligase C-terminal" evidence="1">
    <location>
        <begin position="226"/>
        <end position="373"/>
    </location>
</feature>
<gene>
    <name evidence="3" type="ORF">A3G49_01975</name>
</gene>
<evidence type="ECO:0000259" key="2">
    <source>
        <dbReference type="Pfam" id="PF08245"/>
    </source>
</evidence>